<feature type="compositionally biased region" description="Basic and acidic residues" evidence="1">
    <location>
        <begin position="21"/>
        <end position="32"/>
    </location>
</feature>
<feature type="compositionally biased region" description="Basic and acidic residues" evidence="1">
    <location>
        <begin position="169"/>
        <end position="180"/>
    </location>
</feature>
<feature type="non-terminal residue" evidence="2">
    <location>
        <position position="1"/>
    </location>
</feature>
<reference evidence="2" key="1">
    <citation type="submission" date="2023-04" db="EMBL/GenBank/DDBJ databases">
        <title>Chromosome-level genome of Chaenocephalus aceratus.</title>
        <authorList>
            <person name="Park H."/>
        </authorList>
    </citation>
    <scope>NUCLEOTIDE SEQUENCE</scope>
    <source>
        <strain evidence="2">DE</strain>
        <tissue evidence="2">Muscle</tissue>
    </source>
</reference>
<keyword evidence="3" id="KW-1185">Reference proteome</keyword>
<dbReference type="AlphaFoldDB" id="A0AAD9BKJ6"/>
<keyword evidence="2" id="KW-0808">Transferase</keyword>
<feature type="compositionally biased region" description="Basic and acidic residues" evidence="1">
    <location>
        <begin position="199"/>
        <end position="209"/>
    </location>
</feature>
<feature type="region of interest" description="Disordered" evidence="1">
    <location>
        <begin position="1"/>
        <end position="69"/>
    </location>
</feature>
<dbReference type="EMBL" id="JASDAP010000022">
    <property type="protein sequence ID" value="KAK1884368.1"/>
    <property type="molecule type" value="Genomic_DNA"/>
</dbReference>
<comment type="caution">
    <text evidence="2">The sequence shown here is derived from an EMBL/GenBank/DDBJ whole genome shotgun (WGS) entry which is preliminary data.</text>
</comment>
<sequence length="244" mass="26187">PSLSFNSSSSFKHGRGAVTLDDSRADGRELARQHATNNERACKLKQTKPPLRSSKGRIPPTCHPAPLMKHTPLDMAAGCIVGDLLPEKRLRRGPADHSSFMAAGPSSSSDTSVPSFLSAPRNLIIAGPHSHDLSLHAVQKTNRSDLRRGAREAERDKGMGTVVGGPDADLSKMGERDGGEGKAYYPSSSALNYLNANDVRGRERGGEERIGEEENDDGEEDAEGKWEGEHERVGRRGQDAAEGG</sequence>
<gene>
    <name evidence="2" type="ORF">KUDE01_022688</name>
</gene>
<keyword evidence="2" id="KW-0032">Aminotransferase</keyword>
<evidence type="ECO:0000256" key="1">
    <source>
        <dbReference type="SAM" id="MobiDB-lite"/>
    </source>
</evidence>
<protein>
    <submittedName>
        <fullName evidence="2">Histidinol-phosphate aminotransferase</fullName>
    </submittedName>
</protein>
<proteinExistence type="predicted"/>
<name>A0AAD9BKJ6_DISEL</name>
<evidence type="ECO:0000313" key="3">
    <source>
        <dbReference type="Proteomes" id="UP001228049"/>
    </source>
</evidence>
<evidence type="ECO:0000313" key="2">
    <source>
        <dbReference type="EMBL" id="KAK1884368.1"/>
    </source>
</evidence>
<feature type="compositionally biased region" description="Low complexity" evidence="1">
    <location>
        <begin position="1"/>
        <end position="11"/>
    </location>
</feature>
<dbReference type="Proteomes" id="UP001228049">
    <property type="component" value="Unassembled WGS sequence"/>
</dbReference>
<feature type="compositionally biased region" description="Acidic residues" evidence="1">
    <location>
        <begin position="210"/>
        <end position="222"/>
    </location>
</feature>
<dbReference type="GO" id="GO:0008483">
    <property type="term" value="F:transaminase activity"/>
    <property type="evidence" value="ECO:0007669"/>
    <property type="project" value="UniProtKB-KW"/>
</dbReference>
<feature type="compositionally biased region" description="Low complexity" evidence="1">
    <location>
        <begin position="98"/>
        <end position="114"/>
    </location>
</feature>
<organism evidence="2 3">
    <name type="scientific">Dissostichus eleginoides</name>
    <name type="common">Patagonian toothfish</name>
    <name type="synonym">Dissostichus amissus</name>
    <dbReference type="NCBI Taxonomy" id="100907"/>
    <lineage>
        <taxon>Eukaryota</taxon>
        <taxon>Metazoa</taxon>
        <taxon>Chordata</taxon>
        <taxon>Craniata</taxon>
        <taxon>Vertebrata</taxon>
        <taxon>Euteleostomi</taxon>
        <taxon>Actinopterygii</taxon>
        <taxon>Neopterygii</taxon>
        <taxon>Teleostei</taxon>
        <taxon>Neoteleostei</taxon>
        <taxon>Acanthomorphata</taxon>
        <taxon>Eupercaria</taxon>
        <taxon>Perciformes</taxon>
        <taxon>Notothenioidei</taxon>
        <taxon>Nototheniidae</taxon>
        <taxon>Dissostichus</taxon>
    </lineage>
</organism>
<feature type="compositionally biased region" description="Basic and acidic residues" evidence="1">
    <location>
        <begin position="223"/>
        <end position="244"/>
    </location>
</feature>
<feature type="region of interest" description="Disordered" evidence="1">
    <location>
        <begin position="95"/>
        <end position="114"/>
    </location>
</feature>
<feature type="region of interest" description="Disordered" evidence="1">
    <location>
        <begin position="141"/>
        <end position="244"/>
    </location>
</feature>
<feature type="compositionally biased region" description="Polar residues" evidence="1">
    <location>
        <begin position="186"/>
        <end position="195"/>
    </location>
</feature>
<accession>A0AAD9BKJ6</accession>
<feature type="compositionally biased region" description="Basic and acidic residues" evidence="1">
    <location>
        <begin position="142"/>
        <end position="158"/>
    </location>
</feature>